<dbReference type="Proteomes" id="UP000217199">
    <property type="component" value="Unassembled WGS sequence"/>
</dbReference>
<accession>A0A286U647</accession>
<keyword evidence="2" id="KW-1185">Reference proteome</keyword>
<evidence type="ECO:0000313" key="2">
    <source>
        <dbReference type="Proteomes" id="UP000217199"/>
    </source>
</evidence>
<organism evidence="1 2">
    <name type="scientific">Pyrrhoderma noxium</name>
    <dbReference type="NCBI Taxonomy" id="2282107"/>
    <lineage>
        <taxon>Eukaryota</taxon>
        <taxon>Fungi</taxon>
        <taxon>Dikarya</taxon>
        <taxon>Basidiomycota</taxon>
        <taxon>Agaricomycotina</taxon>
        <taxon>Agaricomycetes</taxon>
        <taxon>Hymenochaetales</taxon>
        <taxon>Hymenochaetaceae</taxon>
        <taxon>Pyrrhoderma</taxon>
    </lineage>
</organism>
<name>A0A286U647_9AGAM</name>
<dbReference type="EMBL" id="NBII01000011">
    <property type="protein sequence ID" value="PAV15056.1"/>
    <property type="molecule type" value="Genomic_DNA"/>
</dbReference>
<sequence length="79" mass="9022">MSTVRIDFINSGSETVQVFHKKSQTTDESKFLASNGQITSITSEMNTTYDFRFVLGDDVKYDTITFSSDKTVDVWKYFA</sequence>
<proteinExistence type="predicted"/>
<gene>
    <name evidence="1" type="ORF">PNOK_0960900</name>
</gene>
<reference evidence="1 2" key="1">
    <citation type="journal article" date="2017" name="Mol. Ecol.">
        <title>Comparative and population genomic landscape of Phellinus noxius: A hypervariable fungus causing root rot in trees.</title>
        <authorList>
            <person name="Chung C.L."/>
            <person name="Lee T.J."/>
            <person name="Akiba M."/>
            <person name="Lee H.H."/>
            <person name="Kuo T.H."/>
            <person name="Liu D."/>
            <person name="Ke H.M."/>
            <person name="Yokoi T."/>
            <person name="Roa M.B."/>
            <person name="Lu M.J."/>
            <person name="Chang Y.Y."/>
            <person name="Ann P.J."/>
            <person name="Tsai J.N."/>
            <person name="Chen C.Y."/>
            <person name="Tzean S.S."/>
            <person name="Ota Y."/>
            <person name="Hattori T."/>
            <person name="Sahashi N."/>
            <person name="Liou R.F."/>
            <person name="Kikuchi T."/>
            <person name="Tsai I.J."/>
        </authorList>
    </citation>
    <scope>NUCLEOTIDE SEQUENCE [LARGE SCALE GENOMIC DNA]</scope>
    <source>
        <strain evidence="1 2">FFPRI411160</strain>
    </source>
</reference>
<dbReference type="InParanoid" id="A0A286U647"/>
<evidence type="ECO:0000313" key="1">
    <source>
        <dbReference type="EMBL" id="PAV15056.1"/>
    </source>
</evidence>
<protein>
    <submittedName>
        <fullName evidence="1">Uncharacterized protein</fullName>
    </submittedName>
</protein>
<dbReference type="AlphaFoldDB" id="A0A286U647"/>
<comment type="caution">
    <text evidence="1">The sequence shown here is derived from an EMBL/GenBank/DDBJ whole genome shotgun (WGS) entry which is preliminary data.</text>
</comment>